<reference evidence="3 4" key="1">
    <citation type="submission" date="2015-03" db="EMBL/GenBank/DDBJ databases">
        <title>Caedibacter varicaedens, whole genome shotgun sequence.</title>
        <authorList>
            <person name="Suzuki H."/>
            <person name="Dapper A.L."/>
            <person name="Gibson A.K."/>
            <person name="Jackson C."/>
            <person name="Lee H."/>
            <person name="Pejaver V.R."/>
            <person name="Doak T."/>
            <person name="Lynch M."/>
        </authorList>
    </citation>
    <scope>NUCLEOTIDE SEQUENCE [LARGE SCALE GENOMIC DNA]</scope>
</reference>
<gene>
    <name evidence="3" type="primary">def_3</name>
    <name evidence="2" type="synonym">def</name>
    <name evidence="3" type="ORF">Cva_00654</name>
</gene>
<dbReference type="STRING" id="1629334.Cva_00654"/>
<proteinExistence type="inferred from homology"/>
<dbReference type="AlphaFoldDB" id="A0A0K8MBX9"/>
<dbReference type="GO" id="GO:0042586">
    <property type="term" value="F:peptide deformylase activity"/>
    <property type="evidence" value="ECO:0007669"/>
    <property type="project" value="UniProtKB-UniRule"/>
</dbReference>
<name>A0A0K8MBX9_9PROT</name>
<protein>
    <recommendedName>
        <fullName evidence="2">Peptide deformylase</fullName>
        <shortName evidence="2">PDF</shortName>
        <ecNumber evidence="2">3.5.1.88</ecNumber>
    </recommendedName>
    <alternativeName>
        <fullName evidence="2">Polypeptide deformylase</fullName>
    </alternativeName>
</protein>
<feature type="active site" evidence="2">
    <location>
        <position position="156"/>
    </location>
</feature>
<comment type="similarity">
    <text evidence="1 2">Belongs to the polypeptide deformylase family.</text>
</comment>
<sequence length="197" mass="22453">MSELPDYVVINKPECWNRNVLTAPAQPVLFPLSEADQHIIEVLITKFRNEKNCAGLAAPQLGFNKRIIVFEVQDDPHLKKWRPDLTDTMPMALWINPGYRGIGDERISDFEGCFSVNDLGGTVSRFKKISWQAYDREGHMIQGTAEGFLARVIQHEVDHINGTLFIDLVPEGKLLPIEIYRKKRAEAIKNGREIPQD</sequence>
<keyword evidence="4" id="KW-1185">Reference proteome</keyword>
<dbReference type="PANTHER" id="PTHR10458">
    <property type="entry name" value="PEPTIDE DEFORMYLASE"/>
    <property type="match status" value="1"/>
</dbReference>
<dbReference type="CDD" id="cd00487">
    <property type="entry name" value="Pep_deformylase"/>
    <property type="match status" value="1"/>
</dbReference>
<keyword evidence="2" id="KW-0408">Iron</keyword>
<organism evidence="3 4">
    <name type="scientific">Caedimonas varicaedens</name>
    <dbReference type="NCBI Taxonomy" id="1629334"/>
    <lineage>
        <taxon>Bacteria</taxon>
        <taxon>Pseudomonadati</taxon>
        <taxon>Pseudomonadota</taxon>
        <taxon>Alphaproteobacteria</taxon>
        <taxon>Holosporales</taxon>
        <taxon>Caedimonadaceae</taxon>
        <taxon>Caedimonas</taxon>
    </lineage>
</organism>
<dbReference type="InterPro" id="IPR036821">
    <property type="entry name" value="Peptide_deformylase_sf"/>
</dbReference>
<comment type="catalytic activity">
    <reaction evidence="2">
        <text>N-terminal N-formyl-L-methionyl-[peptide] + H2O = N-terminal L-methionyl-[peptide] + formate</text>
        <dbReference type="Rhea" id="RHEA:24420"/>
        <dbReference type="Rhea" id="RHEA-COMP:10639"/>
        <dbReference type="Rhea" id="RHEA-COMP:10640"/>
        <dbReference type="ChEBI" id="CHEBI:15377"/>
        <dbReference type="ChEBI" id="CHEBI:15740"/>
        <dbReference type="ChEBI" id="CHEBI:49298"/>
        <dbReference type="ChEBI" id="CHEBI:64731"/>
        <dbReference type="EC" id="3.5.1.88"/>
    </reaction>
</comment>
<dbReference type="InterPro" id="IPR023635">
    <property type="entry name" value="Peptide_deformylase"/>
</dbReference>
<dbReference type="GO" id="GO:0006412">
    <property type="term" value="P:translation"/>
    <property type="evidence" value="ECO:0007669"/>
    <property type="project" value="UniProtKB-UniRule"/>
</dbReference>
<dbReference type="Gene3D" id="3.90.45.10">
    <property type="entry name" value="Peptide deformylase"/>
    <property type="match status" value="1"/>
</dbReference>
<keyword evidence="2" id="KW-0378">Hydrolase</keyword>
<keyword evidence="2" id="KW-0648">Protein biosynthesis</keyword>
<evidence type="ECO:0000256" key="1">
    <source>
        <dbReference type="ARBA" id="ARBA00010759"/>
    </source>
</evidence>
<accession>A0A0K8MBX9</accession>
<comment type="cofactor">
    <cofactor evidence="2">
        <name>Fe(2+)</name>
        <dbReference type="ChEBI" id="CHEBI:29033"/>
    </cofactor>
    <text evidence="2">Binds 1 Fe(2+) ion.</text>
</comment>
<dbReference type="GO" id="GO:0046872">
    <property type="term" value="F:metal ion binding"/>
    <property type="evidence" value="ECO:0007669"/>
    <property type="project" value="UniProtKB-KW"/>
</dbReference>
<keyword evidence="2" id="KW-0479">Metal-binding</keyword>
<feature type="binding site" evidence="2">
    <location>
        <position position="113"/>
    </location>
    <ligand>
        <name>Fe cation</name>
        <dbReference type="ChEBI" id="CHEBI:24875"/>
    </ligand>
</feature>
<comment type="function">
    <text evidence="2">Removes the formyl group from the N-terminal Met of newly synthesized proteins. Requires at least a dipeptide for an efficient rate of reaction. N-terminal L-methionine is a prerequisite for activity but the enzyme has broad specificity at other positions.</text>
</comment>
<dbReference type="PRINTS" id="PR01576">
    <property type="entry name" value="PDEFORMYLASE"/>
</dbReference>
<evidence type="ECO:0000313" key="4">
    <source>
        <dbReference type="Proteomes" id="UP000036771"/>
    </source>
</evidence>
<evidence type="ECO:0000256" key="2">
    <source>
        <dbReference type="HAMAP-Rule" id="MF_00163"/>
    </source>
</evidence>
<dbReference type="EMBL" id="BBVC01000022">
    <property type="protein sequence ID" value="GAO98011.1"/>
    <property type="molecule type" value="Genomic_DNA"/>
</dbReference>
<comment type="caution">
    <text evidence="3">The sequence shown here is derived from an EMBL/GenBank/DDBJ whole genome shotgun (WGS) entry which is preliminary data.</text>
</comment>
<dbReference type="PANTHER" id="PTHR10458:SF22">
    <property type="entry name" value="PEPTIDE DEFORMYLASE"/>
    <property type="match status" value="1"/>
</dbReference>
<feature type="binding site" evidence="2">
    <location>
        <position position="159"/>
    </location>
    <ligand>
        <name>Fe cation</name>
        <dbReference type="ChEBI" id="CHEBI:24875"/>
    </ligand>
</feature>
<dbReference type="PIRSF" id="PIRSF004749">
    <property type="entry name" value="Pep_def"/>
    <property type="match status" value="1"/>
</dbReference>
<dbReference type="Proteomes" id="UP000036771">
    <property type="component" value="Unassembled WGS sequence"/>
</dbReference>
<evidence type="ECO:0000313" key="3">
    <source>
        <dbReference type="EMBL" id="GAO98011.1"/>
    </source>
</evidence>
<feature type="binding site" evidence="2">
    <location>
        <position position="155"/>
    </location>
    <ligand>
        <name>Fe cation</name>
        <dbReference type="ChEBI" id="CHEBI:24875"/>
    </ligand>
</feature>
<dbReference type="Pfam" id="PF01327">
    <property type="entry name" value="Pep_deformylase"/>
    <property type="match status" value="1"/>
</dbReference>
<dbReference type="SUPFAM" id="SSF56420">
    <property type="entry name" value="Peptide deformylase"/>
    <property type="match status" value="1"/>
</dbReference>
<dbReference type="HAMAP" id="MF_00163">
    <property type="entry name" value="Pep_deformylase"/>
    <property type="match status" value="1"/>
</dbReference>
<dbReference type="EC" id="3.5.1.88" evidence="2"/>
<dbReference type="OrthoDB" id="9804313at2"/>